<keyword evidence="7" id="KW-1185">Reference proteome</keyword>
<evidence type="ECO:0000313" key="6">
    <source>
        <dbReference type="EMBL" id="PWS37426.1"/>
    </source>
</evidence>
<name>A0A317FIN0_9PROT</name>
<dbReference type="Pfam" id="PF01979">
    <property type="entry name" value="Amidohydro_1"/>
    <property type="match status" value="1"/>
</dbReference>
<dbReference type="CDD" id="cd01299">
    <property type="entry name" value="Met_dep_hydrolase_A"/>
    <property type="match status" value="1"/>
</dbReference>
<dbReference type="Proteomes" id="UP000245765">
    <property type="component" value="Unassembled WGS sequence"/>
</dbReference>
<dbReference type="RefSeq" id="WP_109870534.1">
    <property type="nucleotide sequence ID" value="NZ_QGNA01000002.1"/>
</dbReference>
<dbReference type="PANTHER" id="PTHR43135">
    <property type="entry name" value="ALPHA-D-RIBOSE 1-METHYLPHOSPHONATE 5-TRIPHOSPHATE DIPHOSPHATASE"/>
    <property type="match status" value="1"/>
</dbReference>
<sequence length="394" mass="41836">MNAILVKGGLLIDGTGRAPLQGGAVLVENGRIAAVGRREEIAAPPGATVIDRGEETLLPGLVDAHTHLSIVPGLGNQGGQLKSRAAQAMLRAIPNMRKDLLSGVTTMRVVGEEHFLDIDIRDAVAAGRIPGPRLRVATRPIAARHGHGTALTASDGPEEIRRHIRENLAAGADLIKFFATGGTSSARAAADTCFYSPEEIRLIVEEAHRDGRPAAVHAHGGPAIRWCVEAGVDTIEHCKLATPEDFEMMRRAGTWMVANHAISFHPEGIEGGDGGNPRIMEKLAISRRRAPVTFGHALQSRVKWALGTDSMHGLLWFEAQKAVEFGATPEQALAAVTCNAADAIGMLADIGTLEPGKCADIVSVRGNPLRDIAALREVGVVMKDGRRFDQLSAE</sequence>
<organism evidence="6 7">
    <name type="scientific">Falsiroseomonas bella</name>
    <dbReference type="NCBI Taxonomy" id="2184016"/>
    <lineage>
        <taxon>Bacteria</taxon>
        <taxon>Pseudomonadati</taxon>
        <taxon>Pseudomonadota</taxon>
        <taxon>Alphaproteobacteria</taxon>
        <taxon>Acetobacterales</taxon>
        <taxon>Roseomonadaceae</taxon>
        <taxon>Falsiroseomonas</taxon>
    </lineage>
</organism>
<dbReference type="Pfam" id="PF22039">
    <property type="entry name" value="HUTI_composite_bact"/>
    <property type="match status" value="1"/>
</dbReference>
<gene>
    <name evidence="6" type="ORF">DFH01_11345</name>
</gene>
<evidence type="ECO:0000256" key="3">
    <source>
        <dbReference type="ARBA" id="ARBA00022833"/>
    </source>
</evidence>
<proteinExistence type="predicted"/>
<comment type="caution">
    <text evidence="6">The sequence shown here is derived from an EMBL/GenBank/DDBJ whole genome shotgun (WGS) entry which is preliminary data.</text>
</comment>
<dbReference type="SUPFAM" id="SSF51556">
    <property type="entry name" value="Metallo-dependent hydrolases"/>
    <property type="match status" value="1"/>
</dbReference>
<dbReference type="OrthoDB" id="9782972at2"/>
<keyword evidence="1" id="KW-0479">Metal-binding</keyword>
<dbReference type="GO" id="GO:0046872">
    <property type="term" value="F:metal ion binding"/>
    <property type="evidence" value="ECO:0007669"/>
    <property type="project" value="UniProtKB-KW"/>
</dbReference>
<evidence type="ECO:0000256" key="1">
    <source>
        <dbReference type="ARBA" id="ARBA00022723"/>
    </source>
</evidence>
<dbReference type="EMBL" id="QGNA01000002">
    <property type="protein sequence ID" value="PWS37426.1"/>
    <property type="molecule type" value="Genomic_DNA"/>
</dbReference>
<evidence type="ECO:0000259" key="5">
    <source>
        <dbReference type="Pfam" id="PF22039"/>
    </source>
</evidence>
<evidence type="ECO:0000259" key="4">
    <source>
        <dbReference type="Pfam" id="PF01979"/>
    </source>
</evidence>
<protein>
    <submittedName>
        <fullName evidence="6">Uncharacterized protein</fullName>
    </submittedName>
</protein>
<dbReference type="Gene3D" id="2.30.40.10">
    <property type="entry name" value="Urease, subunit C, domain 1"/>
    <property type="match status" value="1"/>
</dbReference>
<dbReference type="InterPro" id="IPR051781">
    <property type="entry name" value="Metallo-dep_Hydrolase"/>
</dbReference>
<evidence type="ECO:0000313" key="7">
    <source>
        <dbReference type="Proteomes" id="UP000245765"/>
    </source>
</evidence>
<keyword evidence="2" id="KW-0378">Hydrolase</keyword>
<dbReference type="SUPFAM" id="SSF51338">
    <property type="entry name" value="Composite domain of metallo-dependent hydrolases"/>
    <property type="match status" value="1"/>
</dbReference>
<feature type="domain" description="Amidohydrolase-related" evidence="4">
    <location>
        <begin position="56"/>
        <end position="386"/>
    </location>
</feature>
<dbReference type="InterPro" id="IPR054418">
    <property type="entry name" value="MQNX/HUTI_composite_N"/>
</dbReference>
<accession>A0A317FIN0</accession>
<feature type="domain" description="Aminodeoxyfutalosine deaminase/Imidazolonepropionase-like composite" evidence="5">
    <location>
        <begin position="23"/>
        <end position="43"/>
    </location>
</feature>
<dbReference type="PANTHER" id="PTHR43135:SF3">
    <property type="entry name" value="ALPHA-D-RIBOSE 1-METHYLPHOSPHONATE 5-TRIPHOSPHATE DIPHOSPHATASE"/>
    <property type="match status" value="1"/>
</dbReference>
<keyword evidence="3" id="KW-0862">Zinc</keyword>
<reference evidence="7" key="1">
    <citation type="submission" date="2018-05" db="EMBL/GenBank/DDBJ databases">
        <authorList>
            <person name="Du Z."/>
            <person name="Wang X."/>
        </authorList>
    </citation>
    <scope>NUCLEOTIDE SEQUENCE [LARGE SCALE GENOMIC DNA]</scope>
    <source>
        <strain evidence="7">CQN31</strain>
    </source>
</reference>
<evidence type="ECO:0000256" key="2">
    <source>
        <dbReference type="ARBA" id="ARBA00022801"/>
    </source>
</evidence>
<dbReference type="GO" id="GO:0016810">
    <property type="term" value="F:hydrolase activity, acting on carbon-nitrogen (but not peptide) bonds"/>
    <property type="evidence" value="ECO:0007669"/>
    <property type="project" value="InterPro"/>
</dbReference>
<dbReference type="Gene3D" id="3.20.20.140">
    <property type="entry name" value="Metal-dependent hydrolases"/>
    <property type="match status" value="1"/>
</dbReference>
<dbReference type="InterPro" id="IPR032466">
    <property type="entry name" value="Metal_Hydrolase"/>
</dbReference>
<dbReference type="AlphaFoldDB" id="A0A317FIN0"/>
<dbReference type="InterPro" id="IPR011059">
    <property type="entry name" value="Metal-dep_hydrolase_composite"/>
</dbReference>
<dbReference type="InterPro" id="IPR006680">
    <property type="entry name" value="Amidohydro-rel"/>
</dbReference>
<dbReference type="InterPro" id="IPR057744">
    <property type="entry name" value="OTAase-like"/>
</dbReference>